<evidence type="ECO:0008006" key="4">
    <source>
        <dbReference type="Google" id="ProtNLM"/>
    </source>
</evidence>
<dbReference type="AlphaFoldDB" id="A0A0V7ZEJ4"/>
<proteinExistence type="predicted"/>
<keyword evidence="1" id="KW-0732">Signal</keyword>
<reference evidence="2 3" key="1">
    <citation type="journal article" date="2015" name="Genome Announc.">
        <title>Draft Genome of the Euendolithic (true boring) Cyanobacterium Mastigocoleus testarum strain BC008.</title>
        <authorList>
            <person name="Guida B.S."/>
            <person name="Garcia-Pichel F."/>
        </authorList>
    </citation>
    <scope>NUCLEOTIDE SEQUENCE [LARGE SCALE GENOMIC DNA]</scope>
    <source>
        <strain evidence="2 3">BC008</strain>
    </source>
</reference>
<keyword evidence="3" id="KW-1185">Reference proteome</keyword>
<protein>
    <recommendedName>
        <fullName evidence="4">Lipoprotein</fullName>
    </recommendedName>
</protein>
<feature type="chain" id="PRO_5006890063" description="Lipoprotein" evidence="1">
    <location>
        <begin position="20"/>
        <end position="241"/>
    </location>
</feature>
<dbReference type="PROSITE" id="PS51257">
    <property type="entry name" value="PROKAR_LIPOPROTEIN"/>
    <property type="match status" value="1"/>
</dbReference>
<accession>A0A0V7ZEJ4</accession>
<evidence type="ECO:0000313" key="3">
    <source>
        <dbReference type="Proteomes" id="UP000053372"/>
    </source>
</evidence>
<dbReference type="OrthoDB" id="482269at2"/>
<sequence>MYFRYLQFFFIFILGTLLAACDEPQEKKVQNANDLPSQEPTTIVYEDLVVKNQSDYLLIPVGISPDKNEQREGLFSRKSNKSTNFYNIIFYNKKTGETSLLLNKQAIIKSFNFLEIDVPPIAEQAKKTSKNVWLYRMITTDTNQDGKLDDLDAIIGYISDFAGKNLLQITPPNTQLVNWSVLPEQGEVLIKLINDSDKDLKFTDKDKINFIKVDLNKPKIGTNFINNELEQKIKSYSQQEE</sequence>
<comment type="caution">
    <text evidence="2">The sequence shown here is derived from an EMBL/GenBank/DDBJ whole genome shotgun (WGS) entry which is preliminary data.</text>
</comment>
<dbReference type="Proteomes" id="UP000053372">
    <property type="component" value="Unassembled WGS sequence"/>
</dbReference>
<gene>
    <name evidence="2" type="ORF">BC008_11770</name>
</gene>
<evidence type="ECO:0000313" key="2">
    <source>
        <dbReference type="EMBL" id="KST62986.1"/>
    </source>
</evidence>
<dbReference type="RefSeq" id="WP_058184574.1">
    <property type="nucleotide sequence ID" value="NZ_LMTZ01000146.1"/>
</dbReference>
<dbReference type="EMBL" id="LMTZ01000146">
    <property type="protein sequence ID" value="KST62986.1"/>
    <property type="molecule type" value="Genomic_DNA"/>
</dbReference>
<organism evidence="2 3">
    <name type="scientific">Mastigocoleus testarum BC008</name>
    <dbReference type="NCBI Taxonomy" id="371196"/>
    <lineage>
        <taxon>Bacteria</taxon>
        <taxon>Bacillati</taxon>
        <taxon>Cyanobacteriota</taxon>
        <taxon>Cyanophyceae</taxon>
        <taxon>Nostocales</taxon>
        <taxon>Hapalosiphonaceae</taxon>
        <taxon>Mastigocoleus</taxon>
    </lineage>
</organism>
<feature type="signal peptide" evidence="1">
    <location>
        <begin position="1"/>
        <end position="19"/>
    </location>
</feature>
<name>A0A0V7ZEJ4_9CYAN</name>
<evidence type="ECO:0000256" key="1">
    <source>
        <dbReference type="SAM" id="SignalP"/>
    </source>
</evidence>